<dbReference type="InterPro" id="IPR044822">
    <property type="entry name" value="Myb_DNA-bind_4"/>
</dbReference>
<organism evidence="4 5">
    <name type="scientific">Channa argus</name>
    <name type="common">Northern snakehead</name>
    <name type="synonym">Ophicephalus argus</name>
    <dbReference type="NCBI Taxonomy" id="215402"/>
    <lineage>
        <taxon>Eukaryota</taxon>
        <taxon>Metazoa</taxon>
        <taxon>Chordata</taxon>
        <taxon>Craniata</taxon>
        <taxon>Vertebrata</taxon>
        <taxon>Euteleostomi</taxon>
        <taxon>Actinopterygii</taxon>
        <taxon>Neopterygii</taxon>
        <taxon>Teleostei</taxon>
        <taxon>Neoteleostei</taxon>
        <taxon>Acanthomorphata</taxon>
        <taxon>Anabantaria</taxon>
        <taxon>Anabantiformes</taxon>
        <taxon>Channoidei</taxon>
        <taxon>Channidae</taxon>
        <taxon>Channa</taxon>
    </lineage>
</organism>
<gene>
    <name evidence="4" type="ORF">EXN66_Car021716</name>
</gene>
<feature type="region of interest" description="Disordered" evidence="2">
    <location>
        <begin position="145"/>
        <end position="174"/>
    </location>
</feature>
<evidence type="ECO:0000313" key="5">
    <source>
        <dbReference type="Proteomes" id="UP000503349"/>
    </source>
</evidence>
<keyword evidence="1" id="KW-0175">Coiled coil</keyword>
<protein>
    <submittedName>
        <fullName evidence="4">Microtubule-associated protein 1A</fullName>
    </submittedName>
</protein>
<reference evidence="5" key="2">
    <citation type="submission" date="2019-02" db="EMBL/GenBank/DDBJ databases">
        <title>Opniocepnalus argus Var Kimnra genome.</title>
        <authorList>
            <person name="Zhou C."/>
            <person name="Xiao S."/>
        </authorList>
    </citation>
    <scope>NUCLEOTIDE SEQUENCE [LARGE SCALE GENOMIC DNA]</scope>
</reference>
<evidence type="ECO:0000313" key="4">
    <source>
        <dbReference type="EMBL" id="KAF3706025.1"/>
    </source>
</evidence>
<accession>A0A6G1QU01</accession>
<name>A0A6G1QU01_CHAAH</name>
<dbReference type="Pfam" id="PF13837">
    <property type="entry name" value="Myb_DNA-bind_4"/>
    <property type="match status" value="1"/>
</dbReference>
<keyword evidence="5" id="KW-1185">Reference proteome</keyword>
<feature type="coiled-coil region" evidence="1">
    <location>
        <begin position="211"/>
        <end position="332"/>
    </location>
</feature>
<dbReference type="Proteomes" id="UP000503349">
    <property type="component" value="Chromosome 23"/>
</dbReference>
<dbReference type="AlphaFoldDB" id="A0A6G1QU01"/>
<sequence length="379" mass="43118">MANAYRMTDGDIRLMIQLRATNAAIFTGRKNSAMRGWRAIRKEMGLQGILSARQLKKKWDNMKDKYKVLKNPPEGMENLTKPASWRWFHLMDEAMSGHLVGTANIVQPSLVDEDEEVTAALPSSPNSGRCIFVNSGTLDGVGTMEQNGIEPGNRRGSPAEAVGAGGRMRSPECQPAMNKSQTAVLYATLLPDCPTTIAGNIETSKSSSSSSRDFVREAAEVDRNLADLQKERQALEREQSEFDRELISLERDRELLSRDMDMLEQDRAAVERDRAAVERDRAAVERDRVLLDRDRAFLDRDRAFLDRDRVCLERAREDLERERALFRTERESDAEMTSQKEVTLQTRFYQSLIAADVDQDQQETRQRLVSLFQKLVEKL</sequence>
<evidence type="ECO:0000259" key="3">
    <source>
        <dbReference type="Pfam" id="PF13837"/>
    </source>
</evidence>
<reference evidence="4 5" key="1">
    <citation type="submission" date="2019-02" db="EMBL/GenBank/DDBJ databases">
        <title>Opniocepnalus argus genome.</title>
        <authorList>
            <person name="Zhou C."/>
            <person name="Xiao S."/>
        </authorList>
    </citation>
    <scope>NUCLEOTIDE SEQUENCE [LARGE SCALE GENOMIC DNA]</scope>
    <source>
        <strain evidence="4">OARG1902GOOAL</strain>
        <tissue evidence="4">Muscle</tissue>
    </source>
</reference>
<evidence type="ECO:0000256" key="1">
    <source>
        <dbReference type="SAM" id="Coils"/>
    </source>
</evidence>
<proteinExistence type="predicted"/>
<evidence type="ECO:0000256" key="2">
    <source>
        <dbReference type="SAM" id="MobiDB-lite"/>
    </source>
</evidence>
<feature type="domain" description="Myb/SANT-like DNA-binding" evidence="3">
    <location>
        <begin position="8"/>
        <end position="93"/>
    </location>
</feature>
<dbReference type="EMBL" id="CM015734">
    <property type="protein sequence ID" value="KAF3706025.1"/>
    <property type="molecule type" value="Genomic_DNA"/>
</dbReference>